<keyword evidence="1" id="KW-0489">Methyltransferase</keyword>
<dbReference type="Gene3D" id="3.40.50.150">
    <property type="entry name" value="Vaccinia Virus protein VP39"/>
    <property type="match status" value="1"/>
</dbReference>
<evidence type="ECO:0000256" key="3">
    <source>
        <dbReference type="ARBA" id="ARBA00022691"/>
    </source>
</evidence>
<evidence type="ECO:0000313" key="7">
    <source>
        <dbReference type="Proteomes" id="UP000218209"/>
    </source>
</evidence>
<dbReference type="InterPro" id="IPR029063">
    <property type="entry name" value="SAM-dependent_MTases_sf"/>
</dbReference>
<evidence type="ECO:0000256" key="4">
    <source>
        <dbReference type="SAM" id="MobiDB-lite"/>
    </source>
</evidence>
<evidence type="ECO:0000259" key="5">
    <source>
        <dbReference type="Pfam" id="PF07109"/>
    </source>
</evidence>
<reference evidence="6 7" key="1">
    <citation type="submission" date="2017-03" db="EMBL/GenBank/DDBJ databases">
        <title>WGS assembly of Porphyra umbilicalis.</title>
        <authorList>
            <person name="Brawley S.H."/>
            <person name="Blouin N.A."/>
            <person name="Ficko-Blean E."/>
            <person name="Wheeler G.L."/>
            <person name="Lohr M."/>
            <person name="Goodson H.V."/>
            <person name="Jenkins J.W."/>
            <person name="Blaby-Haas C.E."/>
            <person name="Helliwell K.E."/>
            <person name="Chan C."/>
            <person name="Marriage T."/>
            <person name="Bhattacharya D."/>
            <person name="Klein A.S."/>
            <person name="Badis Y."/>
            <person name="Brodie J."/>
            <person name="Cao Y."/>
            <person name="Collen J."/>
            <person name="Dittami S.M."/>
            <person name="Gachon C.M."/>
            <person name="Green B.R."/>
            <person name="Karpowicz S."/>
            <person name="Kim J.W."/>
            <person name="Kudahl U."/>
            <person name="Lin S."/>
            <person name="Michel G."/>
            <person name="Mittag M."/>
            <person name="Olson B.J."/>
            <person name="Pangilinan J."/>
            <person name="Peng Y."/>
            <person name="Qiu H."/>
            <person name="Shu S."/>
            <person name="Singer J.T."/>
            <person name="Smith A.G."/>
            <person name="Sprecher B.N."/>
            <person name="Wagner V."/>
            <person name="Wang W."/>
            <person name="Wang Z.-Y."/>
            <person name="Yan J."/>
            <person name="Yarish C."/>
            <person name="Zoeuner-Riek S."/>
            <person name="Zhuang Y."/>
            <person name="Zou Y."/>
            <person name="Lindquist E.A."/>
            <person name="Grimwood J."/>
            <person name="Barry K."/>
            <person name="Rokhsar D.S."/>
            <person name="Schmutz J."/>
            <person name="Stiller J.W."/>
            <person name="Grossman A.R."/>
            <person name="Prochnik S.E."/>
        </authorList>
    </citation>
    <scope>NUCLEOTIDE SEQUENCE [LARGE SCALE GENOMIC DNA]</scope>
    <source>
        <strain evidence="6">4086291</strain>
    </source>
</reference>
<dbReference type="PANTHER" id="PTHR43464:SF19">
    <property type="entry name" value="UBIQUINONE BIOSYNTHESIS O-METHYLTRANSFERASE, MITOCHONDRIAL"/>
    <property type="match status" value="1"/>
</dbReference>
<dbReference type="GO" id="GO:0015995">
    <property type="term" value="P:chlorophyll biosynthetic process"/>
    <property type="evidence" value="ECO:0007669"/>
    <property type="project" value="InterPro"/>
</dbReference>
<evidence type="ECO:0000313" key="6">
    <source>
        <dbReference type="EMBL" id="OSX72925.1"/>
    </source>
</evidence>
<dbReference type="NCBIfam" id="TIGR02021">
    <property type="entry name" value="BchM-ChlM"/>
    <property type="match status" value="1"/>
</dbReference>
<dbReference type="OrthoDB" id="66144at2759"/>
<dbReference type="AlphaFoldDB" id="A0A1X6NWJ6"/>
<feature type="region of interest" description="Disordered" evidence="4">
    <location>
        <begin position="1"/>
        <end position="41"/>
    </location>
</feature>
<dbReference type="PANTHER" id="PTHR43464">
    <property type="entry name" value="METHYLTRANSFERASE"/>
    <property type="match status" value="1"/>
</dbReference>
<sequence>MDSPAFAPTGSLPLRAAATTRPVLGGRPRPAAAATPPAARRAARMVTETEIGSADKEEVREYFTNTGFGRWNKIYSDDDSVNAVQKDIREGHAKTVDTILSWVDEDGDAAGQTFCDAGCGVGSLAIPLAARGAVVTASDISPTMAAEAARRAAAELDAPAAARATFRTADLCALDGFYDTVACVDVMIHYPQADVDEMIAALSARAKRRLIVSFAPKTLAYSLLKKVGEFFPGPSKATRAYLHAEADVVAALEAQGWTIRRRGSTASKFYFSNVLEAVREA</sequence>
<feature type="domain" description="Magnesium-protoporphyrin IX methyltransferase C-terminal" evidence="5">
    <location>
        <begin position="183"/>
        <end position="279"/>
    </location>
</feature>
<accession>A0A1X6NWJ6</accession>
<dbReference type="EMBL" id="KV919030">
    <property type="protein sequence ID" value="OSX72925.1"/>
    <property type="molecule type" value="Genomic_DNA"/>
</dbReference>
<keyword evidence="2" id="KW-0808">Transferase</keyword>
<proteinExistence type="predicted"/>
<keyword evidence="7" id="KW-1185">Reference proteome</keyword>
<dbReference type="InterPro" id="IPR010940">
    <property type="entry name" value="Mg_prot_MeTrfase_C"/>
</dbReference>
<dbReference type="SUPFAM" id="SSF53335">
    <property type="entry name" value="S-adenosyl-L-methionine-dependent methyltransferases"/>
    <property type="match status" value="1"/>
</dbReference>
<gene>
    <name evidence="6" type="ORF">BU14_0393s0013</name>
</gene>
<protein>
    <recommendedName>
        <fullName evidence="5">Magnesium-protoporphyrin IX methyltransferase C-terminal domain-containing protein</fullName>
    </recommendedName>
</protein>
<keyword evidence="3" id="KW-0949">S-adenosyl-L-methionine</keyword>
<dbReference type="PROSITE" id="PS51556">
    <property type="entry name" value="SAM_MT_MG_PIX"/>
    <property type="match status" value="1"/>
</dbReference>
<evidence type="ECO:0000256" key="1">
    <source>
        <dbReference type="ARBA" id="ARBA00022603"/>
    </source>
</evidence>
<organism evidence="6 7">
    <name type="scientific">Porphyra umbilicalis</name>
    <name type="common">Purple laver</name>
    <name type="synonym">Red alga</name>
    <dbReference type="NCBI Taxonomy" id="2786"/>
    <lineage>
        <taxon>Eukaryota</taxon>
        <taxon>Rhodophyta</taxon>
        <taxon>Bangiophyceae</taxon>
        <taxon>Bangiales</taxon>
        <taxon>Bangiaceae</taxon>
        <taxon>Porphyra</taxon>
    </lineage>
</organism>
<dbReference type="InterPro" id="IPR010251">
    <property type="entry name" value="Mg_prot_MeTrfase"/>
</dbReference>
<dbReference type="Proteomes" id="UP000218209">
    <property type="component" value="Unassembled WGS sequence"/>
</dbReference>
<name>A0A1X6NWJ6_PORUM</name>
<dbReference type="GO" id="GO:0032259">
    <property type="term" value="P:methylation"/>
    <property type="evidence" value="ECO:0007669"/>
    <property type="project" value="UniProtKB-KW"/>
</dbReference>
<feature type="compositionally biased region" description="Low complexity" evidence="4">
    <location>
        <begin position="27"/>
        <end position="40"/>
    </location>
</feature>
<dbReference type="GO" id="GO:0046406">
    <property type="term" value="F:magnesium protoporphyrin IX methyltransferase activity"/>
    <property type="evidence" value="ECO:0007669"/>
    <property type="project" value="InterPro"/>
</dbReference>
<dbReference type="Pfam" id="PF07109">
    <property type="entry name" value="Mg-por_mtran_C"/>
    <property type="match status" value="1"/>
</dbReference>
<evidence type="ECO:0000256" key="2">
    <source>
        <dbReference type="ARBA" id="ARBA00022679"/>
    </source>
</evidence>